<protein>
    <recommendedName>
        <fullName evidence="6">AMP-dependent synthetase/ligase domain-containing protein</fullName>
    </recommendedName>
</protein>
<reference evidence="7" key="1">
    <citation type="submission" date="2021-10" db="EMBL/GenBank/DDBJ databases">
        <title>De novo Genome Assembly of Clathrus columnatus (Basidiomycota, Fungi) Using Illumina and Nanopore Sequence Data.</title>
        <authorList>
            <person name="Ogiso-Tanaka E."/>
            <person name="Itagaki H."/>
            <person name="Hosoya T."/>
            <person name="Hosaka K."/>
        </authorList>
    </citation>
    <scope>NUCLEOTIDE SEQUENCE</scope>
    <source>
        <strain evidence="7">MO-923</strain>
    </source>
</reference>
<dbReference type="Pfam" id="PF00501">
    <property type="entry name" value="AMP-binding"/>
    <property type="match status" value="1"/>
</dbReference>
<dbReference type="EMBL" id="BPWL01000006">
    <property type="protein sequence ID" value="GJJ11355.1"/>
    <property type="molecule type" value="Genomic_DNA"/>
</dbReference>
<evidence type="ECO:0000256" key="4">
    <source>
        <dbReference type="ARBA" id="ARBA00022840"/>
    </source>
</evidence>
<dbReference type="GO" id="GO:0005811">
    <property type="term" value="C:lipid droplet"/>
    <property type="evidence" value="ECO:0007669"/>
    <property type="project" value="TreeGrafter"/>
</dbReference>
<dbReference type="InterPro" id="IPR042099">
    <property type="entry name" value="ANL_N_sf"/>
</dbReference>
<evidence type="ECO:0000256" key="3">
    <source>
        <dbReference type="ARBA" id="ARBA00022741"/>
    </source>
</evidence>
<dbReference type="SUPFAM" id="SSF56801">
    <property type="entry name" value="Acetyl-CoA synthetase-like"/>
    <property type="match status" value="1"/>
</dbReference>
<dbReference type="GO" id="GO:0004467">
    <property type="term" value="F:long-chain fatty acid-CoA ligase activity"/>
    <property type="evidence" value="ECO:0007669"/>
    <property type="project" value="UniProtKB-EC"/>
</dbReference>
<evidence type="ECO:0000313" key="7">
    <source>
        <dbReference type="EMBL" id="GJJ11355.1"/>
    </source>
</evidence>
<evidence type="ECO:0000256" key="1">
    <source>
        <dbReference type="ARBA" id="ARBA00006432"/>
    </source>
</evidence>
<accession>A0AAV5AAK2</accession>
<dbReference type="InterPro" id="IPR020845">
    <property type="entry name" value="AMP-binding_CS"/>
</dbReference>
<dbReference type="GO" id="GO:0005783">
    <property type="term" value="C:endoplasmic reticulum"/>
    <property type="evidence" value="ECO:0007669"/>
    <property type="project" value="TreeGrafter"/>
</dbReference>
<keyword evidence="2" id="KW-0436">Ligase</keyword>
<keyword evidence="8" id="KW-1185">Reference proteome</keyword>
<feature type="domain" description="AMP-dependent synthetase/ligase" evidence="6">
    <location>
        <begin position="91"/>
        <end position="494"/>
    </location>
</feature>
<proteinExistence type="inferred from homology"/>
<dbReference type="InterPro" id="IPR000873">
    <property type="entry name" value="AMP-dep_synth/lig_dom"/>
</dbReference>
<dbReference type="Proteomes" id="UP001050691">
    <property type="component" value="Unassembled WGS sequence"/>
</dbReference>
<dbReference type="GO" id="GO:0035336">
    <property type="term" value="P:long-chain fatty-acyl-CoA metabolic process"/>
    <property type="evidence" value="ECO:0007669"/>
    <property type="project" value="TreeGrafter"/>
</dbReference>
<sequence>MPLPPATVEVGEATPGCSRPRRAWHHPNYLTERPAEGINVVSDILEYCTRKYGTKDAFGWRDIVAVHEEVKQVPKVVNGKKVMEDKTWQYYELSDFKYLSFVQMSERVHDVAKGLIEVGFKPKDIFNIYAATSLEWRLLFESCMLINITVATAYDSLGEPGLLHALNEPECVGIFTNPELIPTLNNIISQATSVRVVIYDGQPKESDLEKLRSYRDTLKVYSLNEIQALGKGKPEPNCLPTPEDAACIMYTSGTTGAPKGVVLKHKHIVAVAGGVKDLLEDELRSTDTYLAFLPLAHILEMVVELTLTFYGFCTGFGRIKTLTDNSVRKCYGDIRTYKPTIMAGVPTIWEGIRKSILHKVQEGGAVKKALFHGSLNVKRANVPVLSNIAEKLVFSKIKEITGGRLRFVLSGGAPINQDTQEFLNIALVCYGLTETSAASVVMHPKYYSPGPIGVVSPCLEIKLLDHPSAGYLHTNNPPQGEVLMRGNSVTEGYFKRPDLNSDRSIFTEDGWFRTGDIGQWNADGTLSIIDRIKNLVKLQGGEYVALERLESVYKSCTLVANICVHAHSEAKQPIAIIYPNEAHLRQTLDSSERYAGLTDKSLAELCGDSEISSLVLKECLAIAKKSGFKPIELLQGVILVADEWTPQSGLVTAAQKLQRKKIEEKYKEQINVLRFSFPIPELFENI</sequence>
<evidence type="ECO:0000313" key="8">
    <source>
        <dbReference type="Proteomes" id="UP001050691"/>
    </source>
</evidence>
<evidence type="ECO:0000256" key="2">
    <source>
        <dbReference type="ARBA" id="ARBA00022598"/>
    </source>
</evidence>
<name>A0AAV5AAK2_9AGAM</name>
<dbReference type="Gene3D" id="3.40.50.12780">
    <property type="entry name" value="N-terminal domain of ligase-like"/>
    <property type="match status" value="1"/>
</dbReference>
<evidence type="ECO:0000256" key="5">
    <source>
        <dbReference type="ARBA" id="ARBA00036813"/>
    </source>
</evidence>
<comment type="catalytic activity">
    <reaction evidence="5">
        <text>a long-chain fatty acid + ATP + CoA = a long-chain fatty acyl-CoA + AMP + diphosphate</text>
        <dbReference type="Rhea" id="RHEA:15421"/>
        <dbReference type="ChEBI" id="CHEBI:30616"/>
        <dbReference type="ChEBI" id="CHEBI:33019"/>
        <dbReference type="ChEBI" id="CHEBI:57287"/>
        <dbReference type="ChEBI" id="CHEBI:57560"/>
        <dbReference type="ChEBI" id="CHEBI:83139"/>
        <dbReference type="ChEBI" id="CHEBI:456215"/>
        <dbReference type="EC" id="6.2.1.3"/>
    </reaction>
</comment>
<dbReference type="GO" id="GO:0005524">
    <property type="term" value="F:ATP binding"/>
    <property type="evidence" value="ECO:0007669"/>
    <property type="project" value="UniProtKB-KW"/>
</dbReference>
<dbReference type="PANTHER" id="PTHR43272">
    <property type="entry name" value="LONG-CHAIN-FATTY-ACID--COA LIGASE"/>
    <property type="match status" value="1"/>
</dbReference>
<dbReference type="GO" id="GO:0005886">
    <property type="term" value="C:plasma membrane"/>
    <property type="evidence" value="ECO:0007669"/>
    <property type="project" value="TreeGrafter"/>
</dbReference>
<keyword evidence="4" id="KW-0067">ATP-binding</keyword>
<dbReference type="AlphaFoldDB" id="A0AAV5AAK2"/>
<keyword evidence="3" id="KW-0547">Nucleotide-binding</keyword>
<comment type="similarity">
    <text evidence="1">Belongs to the ATP-dependent AMP-binding enzyme family.</text>
</comment>
<dbReference type="PROSITE" id="PS00455">
    <property type="entry name" value="AMP_BINDING"/>
    <property type="match status" value="1"/>
</dbReference>
<organism evidence="7 8">
    <name type="scientific">Clathrus columnatus</name>
    <dbReference type="NCBI Taxonomy" id="1419009"/>
    <lineage>
        <taxon>Eukaryota</taxon>
        <taxon>Fungi</taxon>
        <taxon>Dikarya</taxon>
        <taxon>Basidiomycota</taxon>
        <taxon>Agaricomycotina</taxon>
        <taxon>Agaricomycetes</taxon>
        <taxon>Phallomycetidae</taxon>
        <taxon>Phallales</taxon>
        <taxon>Clathraceae</taxon>
        <taxon>Clathrus</taxon>
    </lineage>
</organism>
<comment type="caution">
    <text evidence="7">The sequence shown here is derived from an EMBL/GenBank/DDBJ whole genome shotgun (WGS) entry which is preliminary data.</text>
</comment>
<dbReference type="PANTHER" id="PTHR43272:SF83">
    <property type="entry name" value="ACYL-COA SYNTHETASE LONG-CHAIN, ISOFORM J"/>
    <property type="match status" value="1"/>
</dbReference>
<evidence type="ECO:0000259" key="6">
    <source>
        <dbReference type="Pfam" id="PF00501"/>
    </source>
</evidence>
<gene>
    <name evidence="7" type="ORF">Clacol_005587</name>
</gene>